<evidence type="ECO:0000313" key="1">
    <source>
        <dbReference type="EMBL" id="SVA71276.1"/>
    </source>
</evidence>
<gene>
    <name evidence="1" type="ORF">METZ01_LOCUS124130</name>
</gene>
<organism evidence="1">
    <name type="scientific">marine metagenome</name>
    <dbReference type="NCBI Taxonomy" id="408172"/>
    <lineage>
        <taxon>unclassified sequences</taxon>
        <taxon>metagenomes</taxon>
        <taxon>ecological metagenomes</taxon>
    </lineage>
</organism>
<dbReference type="EMBL" id="UINC01017253">
    <property type="protein sequence ID" value="SVA71276.1"/>
    <property type="molecule type" value="Genomic_DNA"/>
</dbReference>
<accession>A0A381Y2G7</accession>
<protein>
    <submittedName>
        <fullName evidence="1">Uncharacterized protein</fullName>
    </submittedName>
</protein>
<proteinExistence type="predicted"/>
<reference evidence="1" key="1">
    <citation type="submission" date="2018-05" db="EMBL/GenBank/DDBJ databases">
        <authorList>
            <person name="Lanie J.A."/>
            <person name="Ng W.-L."/>
            <person name="Kazmierczak K.M."/>
            <person name="Andrzejewski T.M."/>
            <person name="Davidsen T.M."/>
            <person name="Wayne K.J."/>
            <person name="Tettelin H."/>
            <person name="Glass J.I."/>
            <person name="Rusch D."/>
            <person name="Podicherti R."/>
            <person name="Tsui H.-C.T."/>
            <person name="Winkler M.E."/>
        </authorList>
    </citation>
    <scope>NUCLEOTIDE SEQUENCE</scope>
</reference>
<name>A0A381Y2G7_9ZZZZ</name>
<dbReference type="AlphaFoldDB" id="A0A381Y2G7"/>
<sequence>MTTLGCQIWTRQSLSSVLDKQEPKRLARKLGDLSYFYRYYVLVNRILKRLQRSYLFTNSISLCRGEVNNDFQDQIKDDLGKS</sequence>